<reference evidence="1 2" key="1">
    <citation type="submission" date="2017-09" db="EMBL/GenBank/DDBJ databases">
        <authorList>
            <person name="Zhang H."/>
            <person name="Hu S."/>
            <person name="Xu J."/>
            <person name="He Z."/>
        </authorList>
    </citation>
    <scope>NUCLEOTIDE SEQUENCE [LARGE SCALE GENOMIC DNA]</scope>
    <source>
        <strain evidence="1 2">TXX3120</strain>
    </source>
</reference>
<dbReference type="RefSeq" id="WP_121546514.1">
    <property type="nucleotide sequence ID" value="NZ_CP023407.1"/>
</dbReference>
<name>A0A494UPJ7_9ACTN</name>
<dbReference type="GeneID" id="93884313"/>
<organism evidence="1 2">
    <name type="scientific">Streptomyces fungicidicus</name>
    <dbReference type="NCBI Taxonomy" id="68203"/>
    <lineage>
        <taxon>Bacteria</taxon>
        <taxon>Bacillati</taxon>
        <taxon>Actinomycetota</taxon>
        <taxon>Actinomycetes</taxon>
        <taxon>Kitasatosporales</taxon>
        <taxon>Streptomycetaceae</taxon>
        <taxon>Streptomyces</taxon>
    </lineage>
</organism>
<proteinExistence type="predicted"/>
<keyword evidence="2" id="KW-1185">Reference proteome</keyword>
<dbReference type="AlphaFoldDB" id="A0A494UPJ7"/>
<dbReference type="Proteomes" id="UP000282170">
    <property type="component" value="Chromosome"/>
</dbReference>
<dbReference type="KEGG" id="sfug:CNQ36_15925"/>
<protein>
    <submittedName>
        <fullName evidence="1">Uncharacterized protein</fullName>
    </submittedName>
</protein>
<gene>
    <name evidence="1" type="ORF">CNQ36_15925</name>
</gene>
<sequence>MTATASDARGLLDDVRTSATRIARALERSGYRADFTPASLRDLERFMAEHSDRGVAVAGGLLATDQGSRLFALGAYLGETVRRSAGGAWETDGADPHSEPGPALRLSDGSLVWPVQRMVKRFRHGHEDSIAGYATALGLHLSTRPRRRSWRWRR</sequence>
<dbReference type="EMBL" id="CP023407">
    <property type="protein sequence ID" value="AYL36783.1"/>
    <property type="molecule type" value="Genomic_DNA"/>
</dbReference>
<evidence type="ECO:0000313" key="1">
    <source>
        <dbReference type="EMBL" id="AYL36783.1"/>
    </source>
</evidence>
<evidence type="ECO:0000313" key="2">
    <source>
        <dbReference type="Proteomes" id="UP000282170"/>
    </source>
</evidence>
<accession>A0A494UPJ7</accession>